<dbReference type="Pfam" id="PF12017">
    <property type="entry name" value="Tnp_P_element"/>
    <property type="match status" value="1"/>
</dbReference>
<protein>
    <submittedName>
        <fullName evidence="4">THAP domain-containing protein 9</fullName>
    </submittedName>
</protein>
<dbReference type="Pfam" id="PF22824">
    <property type="entry name" value="THAP9_C"/>
    <property type="match status" value="1"/>
</dbReference>
<dbReference type="PANTHER" id="PTHR47577:SF2">
    <property type="entry name" value="THAP DOMAIN CONTAINING 9"/>
    <property type="match status" value="1"/>
</dbReference>
<organism evidence="4 5">
    <name type="scientific">Cyphomyrmex costatus</name>
    <dbReference type="NCBI Taxonomy" id="456900"/>
    <lineage>
        <taxon>Eukaryota</taxon>
        <taxon>Metazoa</taxon>
        <taxon>Ecdysozoa</taxon>
        <taxon>Arthropoda</taxon>
        <taxon>Hexapoda</taxon>
        <taxon>Insecta</taxon>
        <taxon>Pterygota</taxon>
        <taxon>Neoptera</taxon>
        <taxon>Endopterygota</taxon>
        <taxon>Hymenoptera</taxon>
        <taxon>Apocrita</taxon>
        <taxon>Aculeata</taxon>
        <taxon>Formicoidea</taxon>
        <taxon>Formicidae</taxon>
        <taxon>Myrmicinae</taxon>
        <taxon>Cyphomyrmex</taxon>
    </lineage>
</organism>
<feature type="non-terminal residue" evidence="4">
    <location>
        <position position="1"/>
    </location>
</feature>
<evidence type="ECO:0000259" key="1">
    <source>
        <dbReference type="Pfam" id="PF12017"/>
    </source>
</evidence>
<feature type="domain" description="DNA transposase THAP9 C-terminal" evidence="3">
    <location>
        <begin position="190"/>
        <end position="329"/>
    </location>
</feature>
<proteinExistence type="predicted"/>
<dbReference type="Proteomes" id="UP000078542">
    <property type="component" value="Unassembled WGS sequence"/>
</dbReference>
<evidence type="ECO:0000313" key="5">
    <source>
        <dbReference type="Proteomes" id="UP000078542"/>
    </source>
</evidence>
<dbReference type="InterPro" id="IPR055035">
    <property type="entry name" value="THAP9_C"/>
</dbReference>
<reference evidence="4 5" key="1">
    <citation type="submission" date="2016-03" db="EMBL/GenBank/DDBJ databases">
        <title>Cyphomyrmex costatus WGS genome.</title>
        <authorList>
            <person name="Nygaard S."/>
            <person name="Hu H."/>
            <person name="Boomsma J."/>
            <person name="Zhang G."/>
        </authorList>
    </citation>
    <scope>NUCLEOTIDE SEQUENCE [LARGE SCALE GENOMIC DNA]</scope>
    <source>
        <strain evidence="4">MS0001</strain>
        <tissue evidence="4">Whole body</tissue>
    </source>
</reference>
<feature type="domain" description="THAP9-like helix-turn-helix" evidence="1">
    <location>
        <begin position="2"/>
        <end position="44"/>
    </location>
</feature>
<dbReference type="InterPro" id="IPR021896">
    <property type="entry name" value="THAP9-like_HTH"/>
</dbReference>
<evidence type="ECO:0000259" key="3">
    <source>
        <dbReference type="Pfam" id="PF22824"/>
    </source>
</evidence>
<feature type="domain" description="Transposable element P transposase-like RNase H" evidence="2">
    <location>
        <begin position="50"/>
        <end position="99"/>
    </location>
</feature>
<dbReference type="EMBL" id="KQ978398">
    <property type="protein sequence ID" value="KYM94194.1"/>
    <property type="molecule type" value="Genomic_DNA"/>
</dbReference>
<dbReference type="PANTHER" id="PTHR47577">
    <property type="entry name" value="THAP DOMAIN-CONTAINING PROTEIN 6"/>
    <property type="match status" value="1"/>
</dbReference>
<dbReference type="STRING" id="456900.A0A151I7S7"/>
<evidence type="ECO:0000313" key="4">
    <source>
        <dbReference type="EMBL" id="KYM94194.1"/>
    </source>
</evidence>
<gene>
    <name evidence="4" type="ORF">ALC62_15180</name>
</gene>
<name>A0A151I7S7_9HYME</name>
<keyword evidence="5" id="KW-1185">Reference proteome</keyword>
<evidence type="ECO:0000259" key="2">
    <source>
        <dbReference type="Pfam" id="PF21787"/>
    </source>
</evidence>
<accession>A0A151I7S7</accession>
<dbReference type="AlphaFoldDB" id="A0A151I7S7"/>
<dbReference type="InterPro" id="IPR048365">
    <property type="entry name" value="TNP-like_RNaseH_N"/>
</dbReference>
<dbReference type="Pfam" id="PF21787">
    <property type="entry name" value="TNP-like_RNaseH_N"/>
    <property type="match status" value="1"/>
</dbReference>
<sequence>LSKQYSSELRKFALTLQYYSPKAYDYVRKHFNSCLPHPKSLTKWYKSINANPGFIKEALKSISERVKVTDYPLIGTLIFDEMSIRQHTEFDGNKYSGYNPTVRQFKTAMKKLLIHSEIRDSGSGNCISLKNIAILHVTSSQNSEQIINNSISSTLFNDIQLNYNANIIEDYGYFPDIRKITEFSSLIIIVYIAGFVVKCLKKSLYCEECINALTSDDKKDENLNLIQIKSRGNLQYPSSDVSKLCHEAERVIRFALAENGGTYMKNKFTQTYLVNCVLKKFIDSNNLFLNLKEHSHDQNPLENHIIHLMKAIVSKYIKIRLYHIGKQTMENVQSKRHFRHKLTLFQGQ</sequence>